<name>A0A6J5LT60_9CAUD</name>
<dbReference type="EMBL" id="LR796313">
    <property type="protein sequence ID" value="CAB4136140.1"/>
    <property type="molecule type" value="Genomic_DNA"/>
</dbReference>
<protein>
    <recommendedName>
        <fullName evidence="3">Lipoprotein</fullName>
    </recommendedName>
</protein>
<keyword evidence="1" id="KW-0472">Membrane</keyword>
<organism evidence="2">
    <name type="scientific">uncultured Caudovirales phage</name>
    <dbReference type="NCBI Taxonomy" id="2100421"/>
    <lineage>
        <taxon>Viruses</taxon>
        <taxon>Duplodnaviria</taxon>
        <taxon>Heunggongvirae</taxon>
        <taxon>Uroviricota</taxon>
        <taxon>Caudoviricetes</taxon>
        <taxon>Peduoviridae</taxon>
        <taxon>Maltschvirus</taxon>
        <taxon>Maltschvirus maltsch</taxon>
    </lineage>
</organism>
<keyword evidence="1" id="KW-1133">Transmembrane helix</keyword>
<evidence type="ECO:0008006" key="3">
    <source>
        <dbReference type="Google" id="ProtNLM"/>
    </source>
</evidence>
<feature type="transmembrane region" description="Helical" evidence="1">
    <location>
        <begin position="12"/>
        <end position="29"/>
    </location>
</feature>
<feature type="transmembrane region" description="Helical" evidence="1">
    <location>
        <begin position="142"/>
        <end position="159"/>
    </location>
</feature>
<dbReference type="PROSITE" id="PS51257">
    <property type="entry name" value="PROKAR_LIPOPROTEIN"/>
    <property type="match status" value="1"/>
</dbReference>
<keyword evidence="1" id="KW-0812">Transmembrane</keyword>
<reference evidence="2" key="1">
    <citation type="submission" date="2020-04" db="EMBL/GenBank/DDBJ databases">
        <authorList>
            <person name="Chiriac C."/>
            <person name="Salcher M."/>
            <person name="Ghai R."/>
            <person name="Kavagutti S V."/>
        </authorList>
    </citation>
    <scope>NUCLEOTIDE SEQUENCE</scope>
</reference>
<sequence length="168" mass="19755">MKQINKLPKDYLILLSFIIIACVFTLIMTSCSSRKVNKSETKEQEQKTEKITLETETRVTDNTKIVDTSTTDEIEIVPVDNTLPFTVNGKEYKNVKIRHKKSKNNISIVKDVKVQHKAQKEAVMMVKRNKIIEVKQIERKNSYWWLLWLLLLIPICYYGKKYFERLSA</sequence>
<proteinExistence type="predicted"/>
<evidence type="ECO:0000256" key="1">
    <source>
        <dbReference type="SAM" id="Phobius"/>
    </source>
</evidence>
<accession>A0A6J5LT60</accession>
<gene>
    <name evidence="2" type="ORF">UFOVP299_18</name>
</gene>
<evidence type="ECO:0000313" key="2">
    <source>
        <dbReference type="EMBL" id="CAB4136140.1"/>
    </source>
</evidence>